<proteinExistence type="predicted"/>
<organism evidence="2 3">
    <name type="scientific">Buttiauxella ferragutiae ATCC 51602</name>
    <dbReference type="NCBI Taxonomy" id="1354252"/>
    <lineage>
        <taxon>Bacteria</taxon>
        <taxon>Pseudomonadati</taxon>
        <taxon>Pseudomonadota</taxon>
        <taxon>Gammaproteobacteria</taxon>
        <taxon>Enterobacterales</taxon>
        <taxon>Enterobacteriaceae</taxon>
        <taxon>Buttiauxella</taxon>
    </lineage>
</organism>
<accession>A0ABX2W8Q8</accession>
<feature type="transmembrane region" description="Helical" evidence="1">
    <location>
        <begin position="32"/>
        <end position="51"/>
    </location>
</feature>
<sequence>MTYNDHYLHRRSCKDGKKNGAPFIEPMKVVSARPGMALVALVVVMALLWIVL</sequence>
<reference evidence="2 3" key="1">
    <citation type="submission" date="2016-04" db="EMBL/GenBank/DDBJ databases">
        <title>ATOL: Assembling a taxonomically balanced genome-scale reconstruction of the evolutionary history of the Enterobacteriaceae.</title>
        <authorList>
            <person name="Plunkett G.III."/>
            <person name="Neeno-Eckwall E.C."/>
            <person name="Glasner J.D."/>
            <person name="Perna N.T."/>
        </authorList>
    </citation>
    <scope>NUCLEOTIDE SEQUENCE [LARGE SCALE GENOMIC DNA]</scope>
    <source>
        <strain evidence="2 3">ATCC 51602</strain>
    </source>
</reference>
<keyword evidence="1" id="KW-1133">Transmembrane helix</keyword>
<name>A0ABX2W8Q8_9ENTR</name>
<gene>
    <name evidence="2" type="ORF">M976_02239</name>
</gene>
<keyword evidence="3" id="KW-1185">Reference proteome</keyword>
<keyword evidence="2" id="KW-0132">Cell division</keyword>
<evidence type="ECO:0000313" key="2">
    <source>
        <dbReference type="EMBL" id="OAT27532.1"/>
    </source>
</evidence>
<comment type="caution">
    <text evidence="2">The sequence shown here is derived from an EMBL/GenBank/DDBJ whole genome shotgun (WGS) entry which is preliminary data.</text>
</comment>
<evidence type="ECO:0000256" key="1">
    <source>
        <dbReference type="SAM" id="Phobius"/>
    </source>
</evidence>
<dbReference type="EMBL" id="LXEQ01000036">
    <property type="protein sequence ID" value="OAT27532.1"/>
    <property type="molecule type" value="Genomic_DNA"/>
</dbReference>
<evidence type="ECO:0000313" key="3">
    <source>
        <dbReference type="Proteomes" id="UP000078407"/>
    </source>
</evidence>
<keyword evidence="2" id="KW-0131">Cell cycle</keyword>
<dbReference type="GO" id="GO:0051301">
    <property type="term" value="P:cell division"/>
    <property type="evidence" value="ECO:0007669"/>
    <property type="project" value="UniProtKB-KW"/>
</dbReference>
<keyword evidence="1" id="KW-0472">Membrane</keyword>
<keyword evidence="1" id="KW-0812">Transmembrane</keyword>
<dbReference type="Proteomes" id="UP000078407">
    <property type="component" value="Unassembled WGS sequence"/>
</dbReference>
<protein>
    <submittedName>
        <fullName evidence="2">Cell division protein</fullName>
    </submittedName>
</protein>